<dbReference type="STRING" id="758825.SAMN02982985_00547"/>
<feature type="transmembrane region" description="Helical" evidence="6">
    <location>
        <begin position="43"/>
        <end position="63"/>
    </location>
</feature>
<feature type="transmembrane region" description="Helical" evidence="6">
    <location>
        <begin position="370"/>
        <end position="390"/>
    </location>
</feature>
<feature type="compositionally biased region" description="Low complexity" evidence="5">
    <location>
        <begin position="443"/>
        <end position="455"/>
    </location>
</feature>
<reference evidence="9 10" key="1">
    <citation type="submission" date="2016-10" db="EMBL/GenBank/DDBJ databases">
        <authorList>
            <person name="de Groot N.N."/>
        </authorList>
    </citation>
    <scope>NUCLEOTIDE SEQUENCE [LARGE SCALE GENOMIC DNA]</scope>
    <source>
        <strain evidence="9 10">ATCC 43154</strain>
    </source>
</reference>
<keyword evidence="2 6" id="KW-0812">Transmembrane</keyword>
<evidence type="ECO:0000256" key="2">
    <source>
        <dbReference type="ARBA" id="ARBA00022692"/>
    </source>
</evidence>
<keyword evidence="4 6" id="KW-0472">Membrane</keyword>
<dbReference type="GO" id="GO:0016020">
    <property type="term" value="C:membrane"/>
    <property type="evidence" value="ECO:0007669"/>
    <property type="project" value="UniProtKB-SubCell"/>
</dbReference>
<dbReference type="PANTHER" id="PTHR37422:SF13">
    <property type="entry name" value="LIPOPOLYSACCHARIDE BIOSYNTHESIS PROTEIN PA4999-RELATED"/>
    <property type="match status" value="1"/>
</dbReference>
<dbReference type="AlphaFoldDB" id="A0A1I4IHK2"/>
<evidence type="ECO:0000256" key="1">
    <source>
        <dbReference type="ARBA" id="ARBA00004141"/>
    </source>
</evidence>
<evidence type="ECO:0000313" key="10">
    <source>
        <dbReference type="Proteomes" id="UP000199470"/>
    </source>
</evidence>
<dbReference type="InterPro" id="IPR017528">
    <property type="entry name" value="CHP03097O-antigen_lig-rel"/>
</dbReference>
<evidence type="ECO:0000256" key="3">
    <source>
        <dbReference type="ARBA" id="ARBA00022989"/>
    </source>
</evidence>
<dbReference type="InterPro" id="IPR045979">
    <property type="entry name" value="DUF5935"/>
</dbReference>
<comment type="subcellular location">
    <subcellularLocation>
        <location evidence="1">Membrane</location>
        <topology evidence="1">Multi-pass membrane protein</topology>
    </subcellularLocation>
</comment>
<protein>
    <submittedName>
        <fullName evidence="9">Probable O-glycosylation ligase, exosortase A-associated</fullName>
    </submittedName>
</protein>
<feature type="domain" description="O-antigen ligase-related" evidence="7">
    <location>
        <begin position="201"/>
        <end position="338"/>
    </location>
</feature>
<dbReference type="NCBIfam" id="TIGR03097">
    <property type="entry name" value="PEP_O_lig_1"/>
    <property type="match status" value="1"/>
</dbReference>
<dbReference type="Proteomes" id="UP000199470">
    <property type="component" value="Unassembled WGS sequence"/>
</dbReference>
<keyword evidence="10" id="KW-1185">Reference proteome</keyword>
<dbReference type="RefSeq" id="WP_093383394.1">
    <property type="nucleotide sequence ID" value="NZ_FOTW01000005.1"/>
</dbReference>
<dbReference type="PANTHER" id="PTHR37422">
    <property type="entry name" value="TEICHURONIC ACID BIOSYNTHESIS PROTEIN TUAE"/>
    <property type="match status" value="1"/>
</dbReference>
<feature type="transmembrane region" description="Helical" evidence="6">
    <location>
        <begin position="169"/>
        <end position="189"/>
    </location>
</feature>
<gene>
    <name evidence="9" type="ORF">SAMN02982985_00547</name>
</gene>
<keyword evidence="3 6" id="KW-1133">Transmembrane helix</keyword>
<proteinExistence type="predicted"/>
<dbReference type="Pfam" id="PF04932">
    <property type="entry name" value="Wzy_C"/>
    <property type="match status" value="1"/>
</dbReference>
<keyword evidence="9" id="KW-0436">Ligase</keyword>
<dbReference type="GO" id="GO:0016874">
    <property type="term" value="F:ligase activity"/>
    <property type="evidence" value="ECO:0007669"/>
    <property type="project" value="UniProtKB-KW"/>
</dbReference>
<feature type="transmembrane region" description="Helical" evidence="6">
    <location>
        <begin position="75"/>
        <end position="96"/>
    </location>
</feature>
<dbReference type="InterPro" id="IPR007016">
    <property type="entry name" value="O-antigen_ligase-rel_domated"/>
</dbReference>
<organism evidence="9 10">
    <name type="scientific">Rugamonas rubra</name>
    <dbReference type="NCBI Taxonomy" id="758825"/>
    <lineage>
        <taxon>Bacteria</taxon>
        <taxon>Pseudomonadati</taxon>
        <taxon>Pseudomonadota</taxon>
        <taxon>Betaproteobacteria</taxon>
        <taxon>Burkholderiales</taxon>
        <taxon>Oxalobacteraceae</taxon>
        <taxon>Telluria group</taxon>
        <taxon>Rugamonas</taxon>
    </lineage>
</organism>
<evidence type="ECO:0000256" key="6">
    <source>
        <dbReference type="SAM" id="Phobius"/>
    </source>
</evidence>
<feature type="transmembrane region" description="Helical" evidence="6">
    <location>
        <begin position="102"/>
        <end position="121"/>
    </location>
</feature>
<accession>A0A1I4IHK2</accession>
<sequence>MRDLLVTLLVFGSLPYVFKKPWFGMVLWVWISVMNPHSQGWGFARSFPFAAIIAATCMASIVMSKERFRVPVTPVSTVFMLFIFWMCVSSLFAIHFDQVGTQWVKVMKITGMTLVMFMLVRERRHIEWMIWTIVVSIGYYGVKGGLFTLRSGGNYRVWGPAGTFIDDNNAFALALIMVIPLMYYLLSLLKNKYGRYAMMGAMLLCTLASLGSYSRGAAVAMAAMILFFWAKSNNRVVIGVLLVCVMPILVLSMPSQWHERIDTIKTYEEDGSAMGRINAWRMATNLALDRPLVGGGFEIYDPGVFLMYAPVPEDVHAAHSIYFQILGEHGFVGLLLYLTLGALSWREGSRVVRLARTLPQLAWASNAARMLQVSLLGFAVGGAFLSLAYFDVPYYLMVALAATRAIAERESRAAIALENAKLLGDAAAADTLPLPESSPMTTPASPQSSPLPAALRDGGPAFALFRKTRS</sequence>
<evidence type="ECO:0000256" key="4">
    <source>
        <dbReference type="ARBA" id="ARBA00023136"/>
    </source>
</evidence>
<feature type="region of interest" description="Disordered" evidence="5">
    <location>
        <begin position="431"/>
        <end position="458"/>
    </location>
</feature>
<dbReference type="Pfam" id="PF19358">
    <property type="entry name" value="DUF5935"/>
    <property type="match status" value="1"/>
</dbReference>
<dbReference type="EMBL" id="FOTW01000005">
    <property type="protein sequence ID" value="SFL53246.1"/>
    <property type="molecule type" value="Genomic_DNA"/>
</dbReference>
<feature type="transmembrane region" description="Helical" evidence="6">
    <location>
        <begin position="236"/>
        <end position="253"/>
    </location>
</feature>
<dbReference type="OrthoDB" id="9772644at2"/>
<name>A0A1I4IHK2_9BURK</name>
<dbReference type="InterPro" id="IPR051533">
    <property type="entry name" value="WaaL-like"/>
</dbReference>
<evidence type="ECO:0000313" key="9">
    <source>
        <dbReference type="EMBL" id="SFL53246.1"/>
    </source>
</evidence>
<feature type="transmembrane region" description="Helical" evidence="6">
    <location>
        <begin position="128"/>
        <end position="149"/>
    </location>
</feature>
<feature type="domain" description="DUF5935" evidence="8">
    <location>
        <begin position="1"/>
        <end position="186"/>
    </location>
</feature>
<evidence type="ECO:0000256" key="5">
    <source>
        <dbReference type="SAM" id="MobiDB-lite"/>
    </source>
</evidence>
<evidence type="ECO:0000259" key="8">
    <source>
        <dbReference type="Pfam" id="PF19358"/>
    </source>
</evidence>
<evidence type="ECO:0000259" key="7">
    <source>
        <dbReference type="Pfam" id="PF04932"/>
    </source>
</evidence>